<feature type="domain" description="Disease resistance R13L4/SHOC-2-like LRR" evidence="3">
    <location>
        <begin position="351"/>
        <end position="457"/>
    </location>
</feature>
<name>A0ABT5VSW2_9BACT</name>
<dbReference type="InterPro" id="IPR032675">
    <property type="entry name" value="LRR_dom_sf"/>
</dbReference>
<dbReference type="PROSITE" id="PS51450">
    <property type="entry name" value="LRR"/>
    <property type="match status" value="3"/>
</dbReference>
<dbReference type="SMART" id="SM00364">
    <property type="entry name" value="LRR_BAC"/>
    <property type="match status" value="4"/>
</dbReference>
<dbReference type="InterPro" id="IPR003591">
    <property type="entry name" value="Leu-rich_rpt_typical-subtyp"/>
</dbReference>
<dbReference type="Gene3D" id="3.80.10.10">
    <property type="entry name" value="Ribonuclease Inhibitor"/>
    <property type="match status" value="3"/>
</dbReference>
<evidence type="ECO:0000259" key="3">
    <source>
        <dbReference type="Pfam" id="PF23598"/>
    </source>
</evidence>
<dbReference type="SUPFAM" id="SSF52058">
    <property type="entry name" value="L domain-like"/>
    <property type="match status" value="1"/>
</dbReference>
<keyword evidence="2" id="KW-0677">Repeat</keyword>
<evidence type="ECO:0000313" key="5">
    <source>
        <dbReference type="Proteomes" id="UP001528920"/>
    </source>
</evidence>
<organism evidence="4 5">
    <name type="scientific">Paralabilibaculum antarcticum</name>
    <dbReference type="NCBI Taxonomy" id="2912572"/>
    <lineage>
        <taxon>Bacteria</taxon>
        <taxon>Pseudomonadati</taxon>
        <taxon>Bacteroidota</taxon>
        <taxon>Bacteroidia</taxon>
        <taxon>Marinilabiliales</taxon>
        <taxon>Marinifilaceae</taxon>
        <taxon>Paralabilibaculum</taxon>
    </lineage>
</organism>
<dbReference type="EMBL" id="JAKJSC010000001">
    <property type="protein sequence ID" value="MDE5418509.1"/>
    <property type="molecule type" value="Genomic_DNA"/>
</dbReference>
<accession>A0ABT5VSW2</accession>
<dbReference type="InterPro" id="IPR001611">
    <property type="entry name" value="Leu-rich_rpt"/>
</dbReference>
<gene>
    <name evidence="4" type="ORF">L3049_10865</name>
</gene>
<reference evidence="4 5" key="1">
    <citation type="submission" date="2022-01" db="EMBL/GenBank/DDBJ databases">
        <title>Labilibaculum sp. nov, a marine bacterium isolated from Antarctica.</title>
        <authorList>
            <person name="Dai W."/>
        </authorList>
    </citation>
    <scope>NUCLEOTIDE SEQUENCE [LARGE SCALE GENOMIC DNA]</scope>
    <source>
        <strain evidence="4 5">DW002</strain>
    </source>
</reference>
<dbReference type="Pfam" id="PF23598">
    <property type="entry name" value="LRR_14"/>
    <property type="match status" value="1"/>
</dbReference>
<protein>
    <recommendedName>
        <fullName evidence="3">Disease resistance R13L4/SHOC-2-like LRR domain-containing protein</fullName>
    </recommendedName>
</protein>
<dbReference type="Pfam" id="PF00560">
    <property type="entry name" value="LRR_1"/>
    <property type="match status" value="1"/>
</dbReference>
<dbReference type="InterPro" id="IPR055414">
    <property type="entry name" value="LRR_R13L4/SHOC2-like"/>
</dbReference>
<dbReference type="RefSeq" id="WP_275109834.1">
    <property type="nucleotide sequence ID" value="NZ_JAKJSC010000001.1"/>
</dbReference>
<evidence type="ECO:0000256" key="1">
    <source>
        <dbReference type="ARBA" id="ARBA00022614"/>
    </source>
</evidence>
<comment type="caution">
    <text evidence="4">The sequence shown here is derived from an EMBL/GenBank/DDBJ whole genome shotgun (WGS) entry which is preliminary data.</text>
</comment>
<dbReference type="SMART" id="SM00369">
    <property type="entry name" value="LRR_TYP"/>
    <property type="match status" value="6"/>
</dbReference>
<dbReference type="PANTHER" id="PTHR45752:SF187">
    <property type="entry name" value="LEUCINE-RICH REPEAT AND IQ DOMAIN-CONTAINING PROTEIN 4"/>
    <property type="match status" value="1"/>
</dbReference>
<proteinExistence type="predicted"/>
<dbReference type="PANTHER" id="PTHR45752">
    <property type="entry name" value="LEUCINE-RICH REPEAT-CONTAINING"/>
    <property type="match status" value="1"/>
</dbReference>
<dbReference type="Pfam" id="PF13855">
    <property type="entry name" value="LRR_8"/>
    <property type="match status" value="1"/>
</dbReference>
<keyword evidence="1" id="KW-0433">Leucine-rich repeat</keyword>
<dbReference type="PROSITE" id="PS51257">
    <property type="entry name" value="PROKAR_LIPOPROTEIN"/>
    <property type="match status" value="1"/>
</dbReference>
<sequence>MIRNFFFYLFVLMYIFSACDSSTIYETIEDEKYWTYAGTDISNVNEFSVELNAMPLRTGESGKWEIVSGLVDNKVSFDKIEAPKTTFHGLPGESYQLCWHVSNQKETSGDTISVAFNPLKLSIKDFSFAYYTTRFTLSGEKFDNGHWEIDGEVLNRNTLDVNSPYITIQGAENTTIKATWISNYGSKTASKTIELQTSNFSEFEALEDLGVEIEDYPQDYQLNEDGHVIQLNLHASGVTWRFADIDQFPALKALKYLQKLDIGGNSLNTLPVSIPDIMSNLRYLDCSHNYISSLPDNIGNLVQLDTLILGHQNSSYQGIKNIPHLPDSFGNLKSLKYLDMVGLDCEKLPDNFANLTELTYLNLFYNNISYLPDNIGKLTKLEYLDLWITCDLPESFSELRSLNDCRVVIKKEGATTIMPDNIGNLNKLTRLTLQGNFTNLPESIGNLKELKYLEISSDQEISISKVPESIGNLIKLETLFLNGKFTELPESFGNLQSLKSVSVLSCLKSLPNSIGNLPLVDALFQNGEIEYLPESITQIESLKYLYLSYNAIKELPESMGNLKNLYQFNLFSNNLKDLPISIQNLSENLGYLNLGKNNIPKDKQETITSWLPTTSVSFN</sequence>
<dbReference type="Proteomes" id="UP001528920">
    <property type="component" value="Unassembled WGS sequence"/>
</dbReference>
<evidence type="ECO:0000313" key="4">
    <source>
        <dbReference type="EMBL" id="MDE5418509.1"/>
    </source>
</evidence>
<dbReference type="InterPro" id="IPR050715">
    <property type="entry name" value="LRR-SigEffector_domain"/>
</dbReference>
<keyword evidence="5" id="KW-1185">Reference proteome</keyword>
<evidence type="ECO:0000256" key="2">
    <source>
        <dbReference type="ARBA" id="ARBA00022737"/>
    </source>
</evidence>